<dbReference type="InterPro" id="IPR009060">
    <property type="entry name" value="UBA-like_sf"/>
</dbReference>
<keyword evidence="7" id="KW-0378">Hydrolase</keyword>
<evidence type="ECO:0000313" key="13">
    <source>
        <dbReference type="RefSeq" id="XP_035698851.1"/>
    </source>
</evidence>
<comment type="similarity">
    <text evidence="2">Belongs to the peptidase C19 family.</text>
</comment>
<evidence type="ECO:0000259" key="11">
    <source>
        <dbReference type="PROSITE" id="PS50235"/>
    </source>
</evidence>
<feature type="domain" description="USP" evidence="11">
    <location>
        <begin position="1586"/>
        <end position="1930"/>
    </location>
</feature>
<protein>
    <recommendedName>
        <fullName evidence="3">ubiquitinyl hydrolase 1</fullName>
        <ecNumber evidence="3">3.4.19.12</ecNumber>
    </recommendedName>
</protein>
<evidence type="ECO:0000313" key="12">
    <source>
        <dbReference type="Proteomes" id="UP000001554"/>
    </source>
</evidence>
<keyword evidence="4" id="KW-0597">Phosphoprotein</keyword>
<dbReference type="SUPFAM" id="SSF48371">
    <property type="entry name" value="ARM repeat"/>
    <property type="match status" value="1"/>
</dbReference>
<dbReference type="FunFam" id="3.90.70.10:FF:000022">
    <property type="entry name" value="Ubiquitin carboxyl-terminal hydrolase 24"/>
    <property type="match status" value="1"/>
</dbReference>
<dbReference type="Pfam" id="PF22900">
    <property type="entry name" value="UCH_UBL1"/>
    <property type="match status" value="1"/>
</dbReference>
<dbReference type="CDD" id="cd14286">
    <property type="entry name" value="UBA_UBP24"/>
    <property type="match status" value="1"/>
</dbReference>
<name>A0A9J7NDA8_BRAFL</name>
<dbReference type="SMART" id="SM00165">
    <property type="entry name" value="UBA"/>
    <property type="match status" value="1"/>
</dbReference>
<dbReference type="SUPFAM" id="SSF46934">
    <property type="entry name" value="UBA-like"/>
    <property type="match status" value="1"/>
</dbReference>
<dbReference type="Pfam" id="PF25010">
    <property type="entry name" value="ARM_UBP24_USP9X-Y"/>
    <property type="match status" value="1"/>
</dbReference>
<dbReference type="InterPro" id="IPR047061">
    <property type="entry name" value="UBP24_Ubl"/>
</dbReference>
<gene>
    <name evidence="13" type="primary">LOC118431700</name>
</gene>
<evidence type="ECO:0000256" key="7">
    <source>
        <dbReference type="ARBA" id="ARBA00022801"/>
    </source>
</evidence>
<evidence type="ECO:0000256" key="5">
    <source>
        <dbReference type="ARBA" id="ARBA00022670"/>
    </source>
</evidence>
<dbReference type="GO" id="GO:0031647">
    <property type="term" value="P:regulation of protein stability"/>
    <property type="evidence" value="ECO:0000318"/>
    <property type="project" value="GO_Central"/>
</dbReference>
<dbReference type="InterPro" id="IPR018200">
    <property type="entry name" value="USP_CS"/>
</dbReference>
<dbReference type="InterPro" id="IPR001394">
    <property type="entry name" value="Peptidase_C19_UCH"/>
</dbReference>
<dbReference type="Pfam" id="PF12030">
    <property type="entry name" value="DUF3517"/>
    <property type="match status" value="1"/>
</dbReference>
<dbReference type="InterPro" id="IPR033382">
    <property type="entry name" value="USP24_UBA"/>
</dbReference>
<dbReference type="RefSeq" id="XP_035698851.1">
    <property type="nucleotide sequence ID" value="XM_035842958.1"/>
</dbReference>
<evidence type="ECO:0000256" key="8">
    <source>
        <dbReference type="ARBA" id="ARBA00022807"/>
    </source>
</evidence>
<dbReference type="InterPro" id="IPR016024">
    <property type="entry name" value="ARM-type_fold"/>
</dbReference>
<dbReference type="OMA" id="LCCPVDN"/>
<feature type="region of interest" description="Disordered" evidence="9">
    <location>
        <begin position="2405"/>
        <end position="2429"/>
    </location>
</feature>
<dbReference type="GO" id="GO:0005829">
    <property type="term" value="C:cytosol"/>
    <property type="evidence" value="ECO:0000318"/>
    <property type="project" value="GO_Central"/>
</dbReference>
<dbReference type="PANTHER" id="PTHR24006">
    <property type="entry name" value="UBIQUITIN CARBOXYL-TERMINAL HYDROLASE"/>
    <property type="match status" value="1"/>
</dbReference>
<dbReference type="EC" id="3.4.19.12" evidence="3"/>
<accession>A0A9J7NDA8</accession>
<dbReference type="PROSITE" id="PS50030">
    <property type="entry name" value="UBA"/>
    <property type="match status" value="1"/>
</dbReference>
<keyword evidence="6" id="KW-0833">Ubl conjugation pathway</keyword>
<dbReference type="InterPro" id="IPR038765">
    <property type="entry name" value="Papain-like_cys_pep_sf"/>
</dbReference>
<dbReference type="PROSITE" id="PS50235">
    <property type="entry name" value="USP_3"/>
    <property type="match status" value="1"/>
</dbReference>
<dbReference type="Gene3D" id="1.10.8.10">
    <property type="entry name" value="DNA helicase RuvA subunit, C-terminal domain"/>
    <property type="match status" value="1"/>
</dbReference>
<reference evidence="13" key="2">
    <citation type="submission" date="2025-08" db="UniProtKB">
        <authorList>
            <consortium name="RefSeq"/>
        </authorList>
    </citation>
    <scope>IDENTIFICATION</scope>
    <source>
        <strain evidence="13">S238N-H82</strain>
        <tissue evidence="13">Testes</tissue>
    </source>
</reference>
<dbReference type="InterPro" id="IPR050164">
    <property type="entry name" value="Peptidase_C19"/>
</dbReference>
<dbReference type="GeneID" id="118431700"/>
<dbReference type="GO" id="GO:0005634">
    <property type="term" value="C:nucleus"/>
    <property type="evidence" value="ECO:0000318"/>
    <property type="project" value="GO_Central"/>
</dbReference>
<dbReference type="OrthoDB" id="289038at2759"/>
<dbReference type="KEGG" id="bfo:118431700"/>
<organism evidence="12 13">
    <name type="scientific">Branchiostoma floridae</name>
    <name type="common">Florida lancelet</name>
    <name type="synonym">Amphioxus</name>
    <dbReference type="NCBI Taxonomy" id="7739"/>
    <lineage>
        <taxon>Eukaryota</taxon>
        <taxon>Metazoa</taxon>
        <taxon>Chordata</taxon>
        <taxon>Cephalochordata</taxon>
        <taxon>Leptocardii</taxon>
        <taxon>Amphioxiformes</taxon>
        <taxon>Branchiostomatidae</taxon>
        <taxon>Branchiostoma</taxon>
    </lineage>
</organism>
<feature type="region of interest" description="Disordered" evidence="9">
    <location>
        <begin position="1933"/>
        <end position="1956"/>
    </location>
</feature>
<dbReference type="InterPro" id="IPR015940">
    <property type="entry name" value="UBA"/>
</dbReference>
<dbReference type="Pfam" id="PF00443">
    <property type="entry name" value="UCH"/>
    <property type="match status" value="1"/>
</dbReference>
<evidence type="ECO:0000256" key="9">
    <source>
        <dbReference type="SAM" id="MobiDB-lite"/>
    </source>
</evidence>
<dbReference type="Pfam" id="PF00627">
    <property type="entry name" value="UBA"/>
    <property type="match status" value="1"/>
</dbReference>
<evidence type="ECO:0000256" key="6">
    <source>
        <dbReference type="ARBA" id="ARBA00022786"/>
    </source>
</evidence>
<dbReference type="Gene3D" id="3.90.70.10">
    <property type="entry name" value="Cysteine proteinases"/>
    <property type="match status" value="1"/>
</dbReference>
<keyword evidence="8" id="KW-0788">Thiol protease</keyword>
<dbReference type="CDD" id="cd17065">
    <property type="entry name" value="Ubl_UBP24"/>
    <property type="match status" value="1"/>
</dbReference>
<dbReference type="SUPFAM" id="SSF54001">
    <property type="entry name" value="Cysteine proteinases"/>
    <property type="match status" value="1"/>
</dbReference>
<feature type="domain" description="UBA" evidence="10">
    <location>
        <begin position="2"/>
        <end position="43"/>
    </location>
</feature>
<reference evidence="12" key="1">
    <citation type="journal article" date="2020" name="Nat. Ecol. Evol.">
        <title>Deeply conserved synteny resolves early events in vertebrate evolution.</title>
        <authorList>
            <person name="Simakov O."/>
            <person name="Marletaz F."/>
            <person name="Yue J.X."/>
            <person name="O'Connell B."/>
            <person name="Jenkins J."/>
            <person name="Brandt A."/>
            <person name="Calef R."/>
            <person name="Tung C.H."/>
            <person name="Huang T.K."/>
            <person name="Schmutz J."/>
            <person name="Satoh N."/>
            <person name="Yu J.K."/>
            <person name="Putnam N.H."/>
            <person name="Green R.E."/>
            <person name="Rokhsar D.S."/>
        </authorList>
    </citation>
    <scope>NUCLEOTIDE SEQUENCE [LARGE SCALE GENOMIC DNA]</scope>
    <source>
        <strain evidence="12">S238N-H82</strain>
    </source>
</reference>
<dbReference type="InterPro" id="IPR056850">
    <property type="entry name" value="ARM_UBP34_24_USP9X_Y"/>
</dbReference>
<feature type="region of interest" description="Disordered" evidence="9">
    <location>
        <begin position="48"/>
        <end position="85"/>
    </location>
</feature>
<feature type="region of interest" description="Disordered" evidence="9">
    <location>
        <begin position="1172"/>
        <end position="1206"/>
    </location>
</feature>
<evidence type="ECO:0000256" key="1">
    <source>
        <dbReference type="ARBA" id="ARBA00000707"/>
    </source>
</evidence>
<proteinExistence type="inferred from homology"/>
<dbReference type="GO" id="GO:0004843">
    <property type="term" value="F:cysteine-type deubiquitinase activity"/>
    <property type="evidence" value="ECO:0000318"/>
    <property type="project" value="GO_Central"/>
</dbReference>
<dbReference type="PROSITE" id="PS00973">
    <property type="entry name" value="USP_2"/>
    <property type="match status" value="1"/>
</dbReference>
<dbReference type="PROSITE" id="PS00972">
    <property type="entry name" value="USP_1"/>
    <property type="match status" value="1"/>
</dbReference>
<dbReference type="InterPro" id="IPR028889">
    <property type="entry name" value="USP"/>
</dbReference>
<evidence type="ECO:0000256" key="4">
    <source>
        <dbReference type="ARBA" id="ARBA00022553"/>
    </source>
</evidence>
<dbReference type="PANTHER" id="PTHR24006:SF943">
    <property type="entry name" value="UBIQUITIN CARBOXYL-TERMINAL HYDROLASE PUF"/>
    <property type="match status" value="1"/>
</dbReference>
<dbReference type="GO" id="GO:0016579">
    <property type="term" value="P:protein deubiquitination"/>
    <property type="evidence" value="ECO:0007669"/>
    <property type="project" value="InterPro"/>
</dbReference>
<evidence type="ECO:0000256" key="3">
    <source>
        <dbReference type="ARBA" id="ARBA00012759"/>
    </source>
</evidence>
<evidence type="ECO:0000256" key="2">
    <source>
        <dbReference type="ARBA" id="ARBA00009085"/>
    </source>
</evidence>
<comment type="catalytic activity">
    <reaction evidence="1">
        <text>Thiol-dependent hydrolysis of ester, thioester, amide, peptide and isopeptide bonds formed by the C-terminal Gly of ubiquitin (a 76-residue protein attached to proteins as an intracellular targeting signal).</text>
        <dbReference type="EC" id="3.4.19.12"/>
    </reaction>
</comment>
<keyword evidence="12" id="KW-1185">Reference proteome</keyword>
<dbReference type="CDD" id="cd02659">
    <property type="entry name" value="peptidase_C19C"/>
    <property type="match status" value="1"/>
</dbReference>
<sequence>MDVDEQHVQTLLAMGFPDVAAIRKALRLGKNDVNEAVAILTSEQPGADFESVEMTDVSGQTADQAPPSYDEVSSREQGDGEGENLEFPAGNLYELESRTFTNSWSIPYRRHESLGRCLLAATRLAKEGLAEADENCRRFMDGVLPDAFNKLLTSTYVTTWKGEIQEGIYTMSQLLVDLVAARLKHPPLPVNLLYLLSTVFDPDVNFHVKNRSRPAERLHWASVFGEGKTYAISPAYATGCDPCGWLVNLVNRWGEKGGFQQLFGDESQVLCWSEEELAAALRPVACAAPYLNHNVLQPLLKPPMELAHTKLQSLLTDDLRSKDLGGSWSLLMCMRQLVYHLWVDQVEAVNQLTLKVLITCLKSQHYGPKMAALRQLGELIEQSSGTNGRTNGLDQQHLLCWLQENSVLKYALEGSIHQAQYADRVKKLLQFLAPNLAKKEISNIWKMQENQPIVVAENIHGLLVHAAEQFDEEQLEHLFRLIQTSWSNSTHATQELLLQLMGQLACSTQQSGIIHHVLSMLWDMAHLPALPRPLLHQALNQHSTILFNTSQITTATRKEWVQQCVHEVKSARFVVPALQHIMNILRNMLNNMPQKLMRSFIQDMNRTQDLVKVLVTSLITIHKTAKSSTESMQAPALVDDKFGLDECVQTHLSMIGVILEDGELFLPWHRLRDLWDCLVSGPTASEEERELCWRWLQGRLNDLEPEPQMNLMKERLFKVPPTQLTTTGFQCFQSFFESVNEEQHGLRKLVSILVIEKSELLGLDYVWRVALESVQDEVADLAISMLIRYSYTNLAPKLKKEPLTVHKKFFEECQKRLLAAQSVLGESAIAKAVTSVTTALTANTVPQMASDPTMARVVQLRAVERILLIVHRYISTVEDQQCVSRTVLSHGAAFRGQPLSLHISCETSNRIFDIKGHSNERLGSIRHKIAVEVNHPPDYVQIAVNERTLLWGKDQKLLHQLSFEDSMTLSVKMLPCGTPALDTWRSRGKQAMVSTPHYTSDQEKQLPSMVLSGQAGIYDLLYNTAELEGASIQECVYQLLLLLPTDPTVQSALDSLSEQPVKEENKAVLSAALELLIGQKAPKISPLRLVYNLQALSGHVMPVDEDEGLSAILHVQQFCQNFLRGGGLDFLFCLLSKEGLDGDMVIQARRGCLSTCLQLTRFLLGGKPLREVSSESVGGATPVKLQRQSASTPEQEAMSPGASSPGAMAMSPVMTDSEAEGAYTAAWKEASRQVLDMTEEGFRELLQCLVGLAWAAAAGRLDLAPYAPATTQGTPGRKRSGGLSHVSICTGDQVSSQDATIAAAAMDLLVTCLHLRTQDLDKFYTWEFLQDFIVDVLLASASPKVREAATHSLYSLSKIRSTVEHADNSASSPKQFLLRILQQAHVPLWTSSSYVRTAAFRLLCQSEHYFRLVCKLVQGMDSDDLHGIGLNTTSLLQSELDWLNNFEPTESDDHAEADDVLLTGHLRLIKTLCQKPGVDRADIGFSLNRLLLQQLLFPAAHRGTAAQTAAQGTAKEQDSSLKSKCHSDSCRQVAYDLLVILCEGCSQNLQDVTSQLVNMHHQPQLTHKREWEHLPLVDGRAGCGYVGLKNGGATCYMNSVLQQLFMTPGIPEQLLGVESSTQSASDGILHEAQRIMAHLQGSMVQYYTPEHFWNSFKLWGETINVREHQDAFEFLTNLTDQVDTVLKKLSKQELFKSKFQGVFSDQQICIECPHRYEQEEEFMALNVTVKQPTLEQSLEQFVRGEILEGENAYLCEKCNEKRSAVKRMCLKRLPPHLAIQLKRFDYDWEANRALKFDDYFRFPRELDVAPYTVEGVEQATRQGCTEPTSPGSPTKQTTLYRLVGVVVHSGQANAGHYYAFIQDRRPGRQGHWLKFNDTTVEEVELTDQLLEEECFGGTFQVSSTATSTSSSFPETRVRYWSAYLLFYERQDGRPVVPKSPSSKDVRKPNGRSLPRGDSLSQLAALIQAGEQQGLFQSSMPPDLQQEVHAQNLRFMLNKDIYSTQYFSFIKRLVCCPLQGDVVTEAELVAGTKLALHFLCNTYFTTKGELRAEVHSWVDCVKQLLQASSQACTFLVNFVSQQEGTLYIRPLLLECPTREVRVTFASLIHAVLEVCLKRNISLCDSLLQLLLSMVNQYIASNLRNSDAFFSLFHEYGRLGTRACEHLLQQNMFSCLVGLLLTGPQIQQSTAGSKWTPGEIPELLPLHLALATTVLHCDLSYARSEDSGDTLPPRPTSIVAPEQYIKAPVAVQACISGEQATAYVNEVVWVFTQGSTPPSTMVEMLLHCCYCNRHFSMLLLDHLKQYLRTTATSELRGLLTTLQEVLMLEDPLQTARLDSVIKGTNNDGLIGLMRGSHTSDSTRTYQCVKFLVHLANKSHPAKEFLLEVSSGWKWAVSWLQKKMQEHQYRPQQSNVSNELSSSRSFQRTMSAQSTLAEATALLSELQPDGVSQVEDQLDLD</sequence>
<dbReference type="Proteomes" id="UP000001554">
    <property type="component" value="Chromosome 15"/>
</dbReference>
<dbReference type="InterPro" id="IPR021905">
    <property type="entry name" value="DUF3517"/>
</dbReference>
<keyword evidence="5" id="KW-0645">Protease</keyword>
<dbReference type="GO" id="GO:0006508">
    <property type="term" value="P:proteolysis"/>
    <property type="evidence" value="ECO:0007669"/>
    <property type="project" value="UniProtKB-KW"/>
</dbReference>
<feature type="compositionally biased region" description="Low complexity" evidence="9">
    <location>
        <begin position="2411"/>
        <end position="2422"/>
    </location>
</feature>
<evidence type="ECO:0000259" key="10">
    <source>
        <dbReference type="PROSITE" id="PS50030"/>
    </source>
</evidence>
<dbReference type="InterPro" id="IPR055176">
    <property type="entry name" value="UBP24/USP9X/USP9Y_UBL"/>
</dbReference>